<evidence type="ECO:0000313" key="4">
    <source>
        <dbReference type="Proteomes" id="UP000800092"/>
    </source>
</evidence>
<dbReference type="Gene3D" id="3.90.1300.10">
    <property type="entry name" value="Amidase signature (AS) domain"/>
    <property type="match status" value="1"/>
</dbReference>
<dbReference type="SUPFAM" id="SSF75304">
    <property type="entry name" value="Amidase signature (AS) enzymes"/>
    <property type="match status" value="1"/>
</dbReference>
<sequence length="545" mass="58571">MSVLSLSPKEGNPVTLNDLQKACASLDVTLKDEELEDYRKLLATFHEAAAELMNMSNYELQVDLDRVPRKNVRYPTPEELKQGWAWKCSIRNKSSSGSGLLTGKTIALKDNISVAHVPSLLGTDFVKDYTPSSDATVVTRVLTNDAHVVGKATCENMCHSSVSHSAATGPIHNPFAEGYSAGGSSSGCGVLVANAEVDLAIGADQGGSVRIPACNCGLVGLKPTFGLIPYTGCSSNEPTNDHLGTMTRTVFDTALLLSTIAGPDYIDDRSSFAPYSVPSYHTSLLRLSNPTDLSDLRIGVITESLASPTLHPGIKSTFLAACSRLASISHATVVDVSIPLHTKGPLIWTGVSKPGGYLTKLLGAPGRRTYELLSLNEQTRTPLPPERWDAAYPATKHIYLAGAYAADHFPALQAKATNLSRALRDAYEGAMEREKLDVLITPTLPTLPSRHCEDGAGPIEKMKGQLGVTENTCAFNQTGHPAMTVPMGMVELEEGPLGRTGRKVPVGMQIVGRWFAEEVVLRVGFAWEQGNKWKELQESGDESER</sequence>
<evidence type="ECO:0000256" key="1">
    <source>
        <dbReference type="ARBA" id="ARBA00009199"/>
    </source>
</evidence>
<dbReference type="OrthoDB" id="1879366at2759"/>
<name>A0A6A6HF66_VIRVR</name>
<comment type="similarity">
    <text evidence="1">Belongs to the amidase family.</text>
</comment>
<dbReference type="PANTHER" id="PTHR11895">
    <property type="entry name" value="TRANSAMIDASE"/>
    <property type="match status" value="1"/>
</dbReference>
<evidence type="ECO:0000259" key="2">
    <source>
        <dbReference type="Pfam" id="PF01425"/>
    </source>
</evidence>
<dbReference type="InterPro" id="IPR020556">
    <property type="entry name" value="Amidase_CS"/>
</dbReference>
<reference evidence="3" key="1">
    <citation type="journal article" date="2020" name="Stud. Mycol.">
        <title>101 Dothideomycetes genomes: a test case for predicting lifestyles and emergence of pathogens.</title>
        <authorList>
            <person name="Haridas S."/>
            <person name="Albert R."/>
            <person name="Binder M."/>
            <person name="Bloem J."/>
            <person name="Labutti K."/>
            <person name="Salamov A."/>
            <person name="Andreopoulos B."/>
            <person name="Baker S."/>
            <person name="Barry K."/>
            <person name="Bills G."/>
            <person name="Bluhm B."/>
            <person name="Cannon C."/>
            <person name="Castanera R."/>
            <person name="Culley D."/>
            <person name="Daum C."/>
            <person name="Ezra D."/>
            <person name="Gonzalez J."/>
            <person name="Henrissat B."/>
            <person name="Kuo A."/>
            <person name="Liang C."/>
            <person name="Lipzen A."/>
            <person name="Lutzoni F."/>
            <person name="Magnuson J."/>
            <person name="Mondo S."/>
            <person name="Nolan M."/>
            <person name="Ohm R."/>
            <person name="Pangilinan J."/>
            <person name="Park H.-J."/>
            <person name="Ramirez L."/>
            <person name="Alfaro M."/>
            <person name="Sun H."/>
            <person name="Tritt A."/>
            <person name="Yoshinaga Y."/>
            <person name="Zwiers L.-H."/>
            <person name="Turgeon B."/>
            <person name="Goodwin S."/>
            <person name="Spatafora J."/>
            <person name="Crous P."/>
            <person name="Grigoriev I."/>
        </authorList>
    </citation>
    <scope>NUCLEOTIDE SEQUENCE</scope>
    <source>
        <strain evidence="3">Tuck. ex Michener</strain>
    </source>
</reference>
<protein>
    <submittedName>
        <fullName evidence="3">Amidase signature enzyme</fullName>
    </submittedName>
</protein>
<dbReference type="InterPro" id="IPR036928">
    <property type="entry name" value="AS_sf"/>
</dbReference>
<gene>
    <name evidence="3" type="ORF">EV356DRAFT_530670</name>
</gene>
<dbReference type="EMBL" id="ML991783">
    <property type="protein sequence ID" value="KAF2236764.1"/>
    <property type="molecule type" value="Genomic_DNA"/>
</dbReference>
<dbReference type="Proteomes" id="UP000800092">
    <property type="component" value="Unassembled WGS sequence"/>
</dbReference>
<dbReference type="AlphaFoldDB" id="A0A6A6HF66"/>
<dbReference type="PANTHER" id="PTHR11895:SF83">
    <property type="entry name" value="AMIDASE"/>
    <property type="match status" value="1"/>
</dbReference>
<dbReference type="Pfam" id="PF01425">
    <property type="entry name" value="Amidase"/>
    <property type="match status" value="1"/>
</dbReference>
<accession>A0A6A6HF66</accession>
<feature type="domain" description="Amidase" evidence="2">
    <location>
        <begin position="95"/>
        <end position="521"/>
    </location>
</feature>
<keyword evidence="4" id="KW-1185">Reference proteome</keyword>
<dbReference type="PROSITE" id="PS00571">
    <property type="entry name" value="AMIDASES"/>
    <property type="match status" value="1"/>
</dbReference>
<dbReference type="InterPro" id="IPR023631">
    <property type="entry name" value="Amidase_dom"/>
</dbReference>
<organism evidence="3 4">
    <name type="scientific">Viridothelium virens</name>
    <name type="common">Speckled blister lichen</name>
    <name type="synonym">Trypethelium virens</name>
    <dbReference type="NCBI Taxonomy" id="1048519"/>
    <lineage>
        <taxon>Eukaryota</taxon>
        <taxon>Fungi</taxon>
        <taxon>Dikarya</taxon>
        <taxon>Ascomycota</taxon>
        <taxon>Pezizomycotina</taxon>
        <taxon>Dothideomycetes</taxon>
        <taxon>Dothideomycetes incertae sedis</taxon>
        <taxon>Trypetheliales</taxon>
        <taxon>Trypetheliaceae</taxon>
        <taxon>Viridothelium</taxon>
    </lineage>
</organism>
<evidence type="ECO:0000313" key="3">
    <source>
        <dbReference type="EMBL" id="KAF2236764.1"/>
    </source>
</evidence>
<proteinExistence type="inferred from homology"/>
<dbReference type="GO" id="GO:0003824">
    <property type="term" value="F:catalytic activity"/>
    <property type="evidence" value="ECO:0007669"/>
    <property type="project" value="InterPro"/>
</dbReference>
<dbReference type="InterPro" id="IPR000120">
    <property type="entry name" value="Amidase"/>
</dbReference>